<dbReference type="Proteomes" id="UP000193642">
    <property type="component" value="Unassembled WGS sequence"/>
</dbReference>
<evidence type="ECO:0000313" key="1">
    <source>
        <dbReference type="EMBL" id="ORY52342.1"/>
    </source>
</evidence>
<dbReference type="OrthoDB" id="2145305at2759"/>
<reference evidence="1 2" key="1">
    <citation type="submission" date="2016-07" db="EMBL/GenBank/DDBJ databases">
        <title>Pervasive Adenine N6-methylation of Active Genes in Fungi.</title>
        <authorList>
            <consortium name="DOE Joint Genome Institute"/>
            <person name="Mondo S.J."/>
            <person name="Dannebaum R.O."/>
            <person name="Kuo R.C."/>
            <person name="Labutti K."/>
            <person name="Haridas S."/>
            <person name="Kuo A."/>
            <person name="Salamov A."/>
            <person name="Ahrendt S.R."/>
            <person name="Lipzen A."/>
            <person name="Sullivan W."/>
            <person name="Andreopoulos W.B."/>
            <person name="Clum A."/>
            <person name="Lindquist E."/>
            <person name="Daum C."/>
            <person name="Ramamoorthy G.K."/>
            <person name="Gryganskyi A."/>
            <person name="Culley D."/>
            <person name="Magnuson J.K."/>
            <person name="James T.Y."/>
            <person name="O'Malley M.A."/>
            <person name="Stajich J.E."/>
            <person name="Spatafora J.W."/>
            <person name="Visel A."/>
            <person name="Grigoriev I.V."/>
        </authorList>
    </citation>
    <scope>NUCLEOTIDE SEQUENCE [LARGE SCALE GENOMIC DNA]</scope>
    <source>
        <strain evidence="1 2">JEL800</strain>
    </source>
</reference>
<protein>
    <submittedName>
        <fullName evidence="1">Uncharacterized protein</fullName>
    </submittedName>
</protein>
<proteinExistence type="predicted"/>
<organism evidence="1 2">
    <name type="scientific">Rhizoclosmatium globosum</name>
    <dbReference type="NCBI Taxonomy" id="329046"/>
    <lineage>
        <taxon>Eukaryota</taxon>
        <taxon>Fungi</taxon>
        <taxon>Fungi incertae sedis</taxon>
        <taxon>Chytridiomycota</taxon>
        <taxon>Chytridiomycota incertae sedis</taxon>
        <taxon>Chytridiomycetes</taxon>
        <taxon>Chytridiales</taxon>
        <taxon>Chytriomycetaceae</taxon>
        <taxon>Rhizoclosmatium</taxon>
    </lineage>
</organism>
<accession>A0A1Y2CZ63</accession>
<sequence>MSADPIALASSTISQLPICGQTCIAKLPEWSVPLTSAALTGVCNNLQADLNQFTLLPVGCTALGVNVTAVQIPNVGGSPSAAVTTTAAAAAVTTAAVTTTKSEAFKALALGAVSIAAVLMF</sequence>
<gene>
    <name evidence="1" type="ORF">BCR33DRAFT_711671</name>
</gene>
<dbReference type="EMBL" id="MCGO01000003">
    <property type="protein sequence ID" value="ORY52342.1"/>
    <property type="molecule type" value="Genomic_DNA"/>
</dbReference>
<dbReference type="AlphaFoldDB" id="A0A1Y2CZ63"/>
<name>A0A1Y2CZ63_9FUNG</name>
<comment type="caution">
    <text evidence="1">The sequence shown here is derived from an EMBL/GenBank/DDBJ whole genome shotgun (WGS) entry which is preliminary data.</text>
</comment>
<evidence type="ECO:0000313" key="2">
    <source>
        <dbReference type="Proteomes" id="UP000193642"/>
    </source>
</evidence>
<keyword evidence="2" id="KW-1185">Reference proteome</keyword>